<accession>W0DDZ7</accession>
<evidence type="ECO:0000313" key="2">
    <source>
        <dbReference type="Proteomes" id="UP000018914"/>
    </source>
</evidence>
<sequence length="36" mass="4264">MLFYFKGLSLRTIREFLLHGDYKVSIEKPSENGSMR</sequence>
<proteinExistence type="predicted"/>
<organism evidence="2">
    <name type="scientific">Thermocrinis ruber</name>
    <dbReference type="NCBI Taxonomy" id="75906"/>
    <lineage>
        <taxon>Bacteria</taxon>
        <taxon>Pseudomonadati</taxon>
        <taxon>Aquificota</taxon>
        <taxon>Aquificia</taxon>
        <taxon>Aquificales</taxon>
        <taxon>Aquificaceae</taxon>
        <taxon>Thermocrinis</taxon>
    </lineage>
</organism>
<dbReference type="Proteomes" id="UP000018914">
    <property type="component" value="Chromosome"/>
</dbReference>
<dbReference type="KEGG" id="trd:THERU_05010"/>
<keyword evidence="2" id="KW-1185">Reference proteome</keyword>
<name>W0DDZ7_9AQUI</name>
<gene>
    <name evidence="1" type="ORF">THERU_05010</name>
</gene>
<dbReference type="HOGENOM" id="CLU_3359031_0_0_0"/>
<dbReference type="AlphaFoldDB" id="W0DDZ7"/>
<dbReference type="STRING" id="75906.THERU_05010"/>
<evidence type="ECO:0000313" key="1">
    <source>
        <dbReference type="EMBL" id="AHE96844.1"/>
    </source>
</evidence>
<reference evidence="1 2" key="1">
    <citation type="submission" date="2013-12" db="EMBL/GenBank/DDBJ databases">
        <authorList>
            <consortium name="DOE Joint Genome Institute"/>
            <person name="Eisen J."/>
            <person name="Huntemann M."/>
            <person name="Han J."/>
            <person name="Chen A."/>
            <person name="Kyrpides N."/>
            <person name="Mavromatis K."/>
            <person name="Markowitz V."/>
            <person name="Palaniappan K."/>
            <person name="Ivanova N."/>
            <person name="Schaumberg A."/>
            <person name="Pati A."/>
            <person name="Liolios K."/>
            <person name="Nordberg H.P."/>
            <person name="Cantor M.N."/>
            <person name="Hua S.X."/>
            <person name="Woyke T."/>
        </authorList>
    </citation>
    <scope>NUCLEOTIDE SEQUENCE [LARGE SCALE GENOMIC DNA]</scope>
    <source>
        <strain evidence="1 2">DSM 23557</strain>
    </source>
</reference>
<dbReference type="EMBL" id="CP007028">
    <property type="protein sequence ID" value="AHE96844.1"/>
    <property type="molecule type" value="Genomic_DNA"/>
</dbReference>
<protein>
    <submittedName>
        <fullName evidence="1">Uncharacterized protein</fullName>
    </submittedName>
</protein>